<dbReference type="PROSITE" id="PS50206">
    <property type="entry name" value="RHODANESE_3"/>
    <property type="match status" value="1"/>
</dbReference>
<dbReference type="Gene3D" id="3.40.250.10">
    <property type="entry name" value="Rhodanese-like domain"/>
    <property type="match status" value="1"/>
</dbReference>
<sequence>MKKLIAVLLTSTFALTACSSSSGATDLGAAEFQAKSAEAGVVLLDVRTAGEFAAGHIEGALNIDVEGMTFEEEIKNLDPSKTYAIYCQSGRRSRIAAETLKNGGFTQLFNLDEGIASWTNAGLPVVTQ</sequence>
<dbReference type="InterPro" id="IPR036873">
    <property type="entry name" value="Rhodanese-like_dom_sf"/>
</dbReference>
<dbReference type="EMBL" id="CAEZTL010000070">
    <property type="protein sequence ID" value="CAB4572074.1"/>
    <property type="molecule type" value="Genomic_DNA"/>
</dbReference>
<evidence type="ECO:0000259" key="1">
    <source>
        <dbReference type="PROSITE" id="PS50206"/>
    </source>
</evidence>
<dbReference type="Pfam" id="PF00581">
    <property type="entry name" value="Rhodanese"/>
    <property type="match status" value="1"/>
</dbReference>
<name>A0A6J6E9T6_9ZZZZ</name>
<organism evidence="2">
    <name type="scientific">freshwater metagenome</name>
    <dbReference type="NCBI Taxonomy" id="449393"/>
    <lineage>
        <taxon>unclassified sequences</taxon>
        <taxon>metagenomes</taxon>
        <taxon>ecological metagenomes</taxon>
    </lineage>
</organism>
<reference evidence="2" key="1">
    <citation type="submission" date="2020-05" db="EMBL/GenBank/DDBJ databases">
        <authorList>
            <person name="Chiriac C."/>
            <person name="Salcher M."/>
            <person name="Ghai R."/>
            <person name="Kavagutti S V."/>
        </authorList>
    </citation>
    <scope>NUCLEOTIDE SEQUENCE</scope>
</reference>
<dbReference type="CDD" id="cd00158">
    <property type="entry name" value="RHOD"/>
    <property type="match status" value="1"/>
</dbReference>
<dbReference type="AlphaFoldDB" id="A0A6J6E9T6"/>
<dbReference type="SMART" id="SM00450">
    <property type="entry name" value="RHOD"/>
    <property type="match status" value="1"/>
</dbReference>
<evidence type="ECO:0000313" key="2">
    <source>
        <dbReference type="EMBL" id="CAB4572074.1"/>
    </source>
</evidence>
<dbReference type="PANTHER" id="PTHR45431:SF3">
    <property type="entry name" value="RHODANESE-LIKE DOMAIN-CONTAINING PROTEIN 15, CHLOROPLASTIC"/>
    <property type="match status" value="1"/>
</dbReference>
<dbReference type="InterPro" id="IPR001763">
    <property type="entry name" value="Rhodanese-like_dom"/>
</dbReference>
<dbReference type="SUPFAM" id="SSF52821">
    <property type="entry name" value="Rhodanese/Cell cycle control phosphatase"/>
    <property type="match status" value="1"/>
</dbReference>
<feature type="domain" description="Rhodanese" evidence="1">
    <location>
        <begin position="37"/>
        <end position="127"/>
    </location>
</feature>
<accession>A0A6J6E9T6</accession>
<proteinExistence type="predicted"/>
<protein>
    <submittedName>
        <fullName evidence="2">Unannotated protein</fullName>
    </submittedName>
</protein>
<dbReference type="PANTHER" id="PTHR45431">
    <property type="entry name" value="RHODANESE-LIKE DOMAIN-CONTAINING PROTEIN 15, CHLOROPLASTIC"/>
    <property type="match status" value="1"/>
</dbReference>
<dbReference type="InterPro" id="IPR052367">
    <property type="entry name" value="Thiosulfate_ST/Rhodanese-like"/>
</dbReference>
<gene>
    <name evidence="2" type="ORF">UFOPK1683_00732</name>
</gene>
<dbReference type="PROSITE" id="PS51257">
    <property type="entry name" value="PROKAR_LIPOPROTEIN"/>
    <property type="match status" value="1"/>
</dbReference>